<evidence type="ECO:0000313" key="2">
    <source>
        <dbReference type="EMBL" id="KAA1102623.1"/>
    </source>
</evidence>
<dbReference type="AlphaFoldDB" id="A0A5B0PPM6"/>
<dbReference type="EMBL" id="VDEP01000337">
    <property type="protein sequence ID" value="KAA1102623.1"/>
    <property type="molecule type" value="Genomic_DNA"/>
</dbReference>
<proteinExistence type="predicted"/>
<dbReference type="InterPro" id="IPR036908">
    <property type="entry name" value="RlpA-like_sf"/>
</dbReference>
<evidence type="ECO:0000313" key="3">
    <source>
        <dbReference type="Proteomes" id="UP000324748"/>
    </source>
</evidence>
<protein>
    <submittedName>
        <fullName evidence="2">Uncharacterized protein</fullName>
    </submittedName>
</protein>
<dbReference type="CDD" id="cd22191">
    <property type="entry name" value="DPBB_RlpA_EXP_N-like"/>
    <property type="match status" value="1"/>
</dbReference>
<keyword evidence="3" id="KW-1185">Reference proteome</keyword>
<organism evidence="2 4">
    <name type="scientific">Puccinia graminis f. sp. tritici</name>
    <dbReference type="NCBI Taxonomy" id="56615"/>
    <lineage>
        <taxon>Eukaryota</taxon>
        <taxon>Fungi</taxon>
        <taxon>Dikarya</taxon>
        <taxon>Basidiomycota</taxon>
        <taxon>Pucciniomycotina</taxon>
        <taxon>Pucciniomycetes</taxon>
        <taxon>Pucciniales</taxon>
        <taxon>Pucciniaceae</taxon>
        <taxon>Puccinia</taxon>
    </lineage>
</organism>
<dbReference type="OrthoDB" id="623670at2759"/>
<dbReference type="EMBL" id="VSWC01000144">
    <property type="protein sequence ID" value="KAA1077801.1"/>
    <property type="molecule type" value="Genomic_DNA"/>
</dbReference>
<dbReference type="Gene3D" id="2.40.40.10">
    <property type="entry name" value="RlpA-like domain"/>
    <property type="match status" value="1"/>
</dbReference>
<name>A0A5B0PPM6_PUCGR</name>
<comment type="caution">
    <text evidence="2">The sequence shown here is derived from an EMBL/GenBank/DDBJ whole genome shotgun (WGS) entry which is preliminary data.</text>
</comment>
<dbReference type="Proteomes" id="UP000325313">
    <property type="component" value="Unassembled WGS sequence"/>
</dbReference>
<sequence>MFGCTFNVNHHSISNFRLSFSESEPVHQDKMYGRFLVTCLLIMTSNAWCSAIRRHFSHRSRNYASGEARYYEVATGAQTACGGYHTSSQAICAAGASVFGQGHRCGKSLVIYYGSKHVNVHHVQATPSIYPPPSSRHLHHYLRECCKFTGNLFEAKLLHFTKLRN</sequence>
<evidence type="ECO:0000313" key="4">
    <source>
        <dbReference type="Proteomes" id="UP000325313"/>
    </source>
</evidence>
<evidence type="ECO:0000313" key="1">
    <source>
        <dbReference type="EMBL" id="KAA1077801.1"/>
    </source>
</evidence>
<reference evidence="3 4" key="1">
    <citation type="submission" date="2019-05" db="EMBL/GenBank/DDBJ databases">
        <title>Emergence of the Ug99 lineage of the wheat stem rust pathogen through somatic hybridization.</title>
        <authorList>
            <person name="Li F."/>
            <person name="Upadhyaya N.M."/>
            <person name="Sperschneider J."/>
            <person name="Matny O."/>
            <person name="Nguyen-Phuc H."/>
            <person name="Mago R."/>
            <person name="Raley C."/>
            <person name="Miller M.E."/>
            <person name="Silverstein K.A.T."/>
            <person name="Henningsen E."/>
            <person name="Hirsch C.D."/>
            <person name="Visser B."/>
            <person name="Pretorius Z.A."/>
            <person name="Steffenson B.J."/>
            <person name="Schwessinger B."/>
            <person name="Dodds P.N."/>
            <person name="Figueroa M."/>
        </authorList>
    </citation>
    <scope>NUCLEOTIDE SEQUENCE [LARGE SCALE GENOMIC DNA]</scope>
    <source>
        <strain evidence="1">21-0</strain>
        <strain evidence="2 4">Ug99</strain>
    </source>
</reference>
<gene>
    <name evidence="1" type="ORF">PGT21_020369</name>
    <name evidence="2" type="ORF">PGTUg99_024963</name>
</gene>
<accession>A0A5B0PPM6</accession>
<dbReference type="Proteomes" id="UP000324748">
    <property type="component" value="Unassembled WGS sequence"/>
</dbReference>